<dbReference type="GO" id="GO:0070221">
    <property type="term" value="P:sulfide oxidation, using sulfide:quinone oxidoreductase"/>
    <property type="evidence" value="ECO:0007669"/>
    <property type="project" value="TreeGrafter"/>
</dbReference>
<dbReference type="OMA" id="ERYSMFI"/>
<dbReference type="InterPro" id="IPR023753">
    <property type="entry name" value="FAD/NAD-binding_dom"/>
</dbReference>
<evidence type="ECO:0000256" key="1">
    <source>
        <dbReference type="ARBA" id="ARBA00001974"/>
    </source>
</evidence>
<sequence length="435" mass="47751">MIKIRSQQLLKNINFKNLATATNSQANNSSYRVVIVGGGSGGIAVSSKLSQVIDPKQIAIVEPADNHYYQPLFTFVGAGIKTLNDAKRSTASVIPNGVQWVKNSVAELNPDQSKVVLADGSSISYDFLVVATGLENKWDKIKGLQESIGKNGVVSNYSKDTVESTWKYLSELKEGNALFTMPSTPIKCAGAPQKIAYLADDYLREKNLRDRVTVDYFTGIGKIFAIEKYGNQLTKICKSRDIGVHPNSELIEIDNVNRVAKFKNLTNGETFDKKYNFLHVTPPMSTSEFVKKSPLANEGGFVDVDKLTLKHVKFDNVYSLGDVSSLPTSKTAAAITEQSGVLAANLTNALQNNDAKPLEYSGYTSCPLITGKGKLILAEFSGYTGQPLETFPVDQSLERNSMYILTKDIIPEVYWNGLLKGRWSGPGPIRNLWKN</sequence>
<keyword evidence="13" id="KW-1185">Reference proteome</keyword>
<dbReference type="Gene3D" id="3.50.50.60">
    <property type="entry name" value="FAD/NAD(P)-binding domain"/>
    <property type="match status" value="2"/>
</dbReference>
<dbReference type="Proteomes" id="UP000070444">
    <property type="component" value="Unassembled WGS sequence"/>
</dbReference>
<evidence type="ECO:0000256" key="7">
    <source>
        <dbReference type="ARBA" id="ARBA00023002"/>
    </source>
</evidence>
<dbReference type="GO" id="GO:0048038">
    <property type="term" value="F:quinone binding"/>
    <property type="evidence" value="ECO:0007669"/>
    <property type="project" value="UniProtKB-KW"/>
</dbReference>
<keyword evidence="6" id="KW-0809">Transit peptide</keyword>
<comment type="similarity">
    <text evidence="9">Belongs to the SQRD family.</text>
</comment>
<protein>
    <recommendedName>
        <fullName evidence="10">Sulfide:quinone oxidoreductase, mitochondrial</fullName>
    </recommendedName>
</protein>
<dbReference type="GO" id="GO:0071949">
    <property type="term" value="F:FAD binding"/>
    <property type="evidence" value="ECO:0007669"/>
    <property type="project" value="EnsemblFungi"/>
</dbReference>
<reference evidence="12 13" key="1">
    <citation type="journal article" date="2015" name="Genome Biol. Evol.">
        <title>Phylogenomic analyses indicate that early fungi evolved digesting cell walls of algal ancestors of land plants.</title>
        <authorList>
            <person name="Chang Y."/>
            <person name="Wang S."/>
            <person name="Sekimoto S."/>
            <person name="Aerts A.L."/>
            <person name="Choi C."/>
            <person name="Clum A."/>
            <person name="LaButti K.M."/>
            <person name="Lindquist E.A."/>
            <person name="Yee Ngan C."/>
            <person name="Ohm R.A."/>
            <person name="Salamov A.A."/>
            <person name="Grigoriev I.V."/>
            <person name="Spatafora J.W."/>
            <person name="Berbee M.L."/>
        </authorList>
    </citation>
    <scope>NUCLEOTIDE SEQUENCE [LARGE SCALE GENOMIC DNA]</scope>
    <source>
        <strain evidence="12 13">NRRL 28638</strain>
    </source>
</reference>
<name>A0A137P405_CONC2</name>
<evidence type="ECO:0000256" key="6">
    <source>
        <dbReference type="ARBA" id="ARBA00022946"/>
    </source>
</evidence>
<dbReference type="GO" id="GO:0046938">
    <property type="term" value="P:phytochelatin biosynthetic process"/>
    <property type="evidence" value="ECO:0007669"/>
    <property type="project" value="EnsemblFungi"/>
</dbReference>
<dbReference type="PANTHER" id="PTHR10632:SF2">
    <property type="entry name" value="SULFIDE:QUINONE OXIDOREDUCTASE, MITOCHONDRIAL"/>
    <property type="match status" value="1"/>
</dbReference>
<evidence type="ECO:0000259" key="11">
    <source>
        <dbReference type="Pfam" id="PF07992"/>
    </source>
</evidence>
<evidence type="ECO:0000313" key="12">
    <source>
        <dbReference type="EMBL" id="KXN69758.1"/>
    </source>
</evidence>
<dbReference type="GO" id="GO:0005739">
    <property type="term" value="C:mitochondrion"/>
    <property type="evidence" value="ECO:0007669"/>
    <property type="project" value="UniProtKB-SubCell"/>
</dbReference>
<comment type="subcellular location">
    <subcellularLocation>
        <location evidence="2">Mitochondrion</location>
    </subcellularLocation>
</comment>
<evidence type="ECO:0000256" key="2">
    <source>
        <dbReference type="ARBA" id="ARBA00004173"/>
    </source>
</evidence>
<feature type="domain" description="FAD/NAD(P)-binding" evidence="11">
    <location>
        <begin position="31"/>
        <end position="150"/>
    </location>
</feature>
<dbReference type="SUPFAM" id="SSF51905">
    <property type="entry name" value="FAD/NAD(P)-binding domain"/>
    <property type="match status" value="2"/>
</dbReference>
<keyword evidence="4" id="KW-0874">Quinone</keyword>
<evidence type="ECO:0000256" key="10">
    <source>
        <dbReference type="ARBA" id="ARBA00070160"/>
    </source>
</evidence>
<evidence type="ECO:0000256" key="3">
    <source>
        <dbReference type="ARBA" id="ARBA00022630"/>
    </source>
</evidence>
<dbReference type="AlphaFoldDB" id="A0A137P405"/>
<dbReference type="Pfam" id="PF07992">
    <property type="entry name" value="Pyr_redox_2"/>
    <property type="match status" value="1"/>
</dbReference>
<dbReference type="GO" id="GO:0070224">
    <property type="term" value="F:sulfide:quinone oxidoreductase activity"/>
    <property type="evidence" value="ECO:0007669"/>
    <property type="project" value="EnsemblFungi"/>
</dbReference>
<accession>A0A137P405</accession>
<dbReference type="InterPro" id="IPR015904">
    <property type="entry name" value="Sulphide_quinone_reductase"/>
</dbReference>
<keyword evidence="8" id="KW-0496">Mitochondrion</keyword>
<keyword evidence="5" id="KW-0274">FAD</keyword>
<dbReference type="FunFam" id="3.50.50.60:FF:000034">
    <property type="entry name" value="sulfide:quinone oxidoreductase, mitochondrial"/>
    <property type="match status" value="1"/>
</dbReference>
<gene>
    <name evidence="12" type="ORF">CONCODRAFT_50346</name>
</gene>
<evidence type="ECO:0000256" key="9">
    <source>
        <dbReference type="ARBA" id="ARBA00060891"/>
    </source>
</evidence>
<evidence type="ECO:0000256" key="5">
    <source>
        <dbReference type="ARBA" id="ARBA00022827"/>
    </source>
</evidence>
<dbReference type="OrthoDB" id="5376590at2759"/>
<dbReference type="STRING" id="796925.A0A137P405"/>
<keyword evidence="7" id="KW-0560">Oxidoreductase</keyword>
<keyword evidence="3" id="KW-0285">Flavoprotein</keyword>
<proteinExistence type="inferred from homology"/>
<comment type="cofactor">
    <cofactor evidence="1">
        <name>FAD</name>
        <dbReference type="ChEBI" id="CHEBI:57692"/>
    </cofactor>
</comment>
<dbReference type="InterPro" id="IPR036188">
    <property type="entry name" value="FAD/NAD-bd_sf"/>
</dbReference>
<dbReference type="PANTHER" id="PTHR10632">
    <property type="entry name" value="SULFIDE:QUINONE OXIDOREDUCTASE"/>
    <property type="match status" value="1"/>
</dbReference>
<evidence type="ECO:0000313" key="13">
    <source>
        <dbReference type="Proteomes" id="UP000070444"/>
    </source>
</evidence>
<evidence type="ECO:0000256" key="8">
    <source>
        <dbReference type="ARBA" id="ARBA00023128"/>
    </source>
</evidence>
<dbReference type="GO" id="GO:0006750">
    <property type="term" value="P:glutathione biosynthetic process"/>
    <property type="evidence" value="ECO:0007669"/>
    <property type="project" value="EnsemblFungi"/>
</dbReference>
<evidence type="ECO:0000256" key="4">
    <source>
        <dbReference type="ARBA" id="ARBA00022719"/>
    </source>
</evidence>
<dbReference type="GO" id="GO:0098849">
    <property type="term" value="P:cellular detoxification of cadmium ion"/>
    <property type="evidence" value="ECO:0007669"/>
    <property type="project" value="EnsemblFungi"/>
</dbReference>
<organism evidence="12 13">
    <name type="scientific">Conidiobolus coronatus (strain ATCC 28846 / CBS 209.66 / NRRL 28638)</name>
    <name type="common">Delacroixia coronata</name>
    <dbReference type="NCBI Taxonomy" id="796925"/>
    <lineage>
        <taxon>Eukaryota</taxon>
        <taxon>Fungi</taxon>
        <taxon>Fungi incertae sedis</taxon>
        <taxon>Zoopagomycota</taxon>
        <taxon>Entomophthoromycotina</taxon>
        <taxon>Entomophthoromycetes</taxon>
        <taxon>Entomophthorales</taxon>
        <taxon>Ancylistaceae</taxon>
        <taxon>Conidiobolus</taxon>
    </lineage>
</organism>
<dbReference type="EMBL" id="KQ964524">
    <property type="protein sequence ID" value="KXN69758.1"/>
    <property type="molecule type" value="Genomic_DNA"/>
</dbReference>